<keyword evidence="2" id="KW-1185">Reference proteome</keyword>
<evidence type="ECO:0000313" key="1">
    <source>
        <dbReference type="EMBL" id="KAI8019567.1"/>
    </source>
</evidence>
<dbReference type="Proteomes" id="UP001060215">
    <property type="component" value="Chromosome 2"/>
</dbReference>
<reference evidence="1 2" key="1">
    <citation type="journal article" date="2022" name="Plant J.">
        <title>Chromosome-level genome of Camellia lanceoleosa provides a valuable resource for understanding genome evolution and self-incompatibility.</title>
        <authorList>
            <person name="Gong W."/>
            <person name="Xiao S."/>
            <person name="Wang L."/>
            <person name="Liao Z."/>
            <person name="Chang Y."/>
            <person name="Mo W."/>
            <person name="Hu G."/>
            <person name="Li W."/>
            <person name="Zhao G."/>
            <person name="Zhu H."/>
            <person name="Hu X."/>
            <person name="Ji K."/>
            <person name="Xiang X."/>
            <person name="Song Q."/>
            <person name="Yuan D."/>
            <person name="Jin S."/>
            <person name="Zhang L."/>
        </authorList>
    </citation>
    <scope>NUCLEOTIDE SEQUENCE [LARGE SCALE GENOMIC DNA]</scope>
    <source>
        <strain evidence="1">SQ_2022a</strain>
    </source>
</reference>
<protein>
    <submittedName>
        <fullName evidence="1">Ankyrin repeat-containing protein NPR4</fullName>
    </submittedName>
</protein>
<name>A0ACC0I2P0_9ERIC</name>
<dbReference type="EMBL" id="CM045759">
    <property type="protein sequence ID" value="KAI8019567.1"/>
    <property type="molecule type" value="Genomic_DNA"/>
</dbReference>
<evidence type="ECO:0000313" key="2">
    <source>
        <dbReference type="Proteomes" id="UP001060215"/>
    </source>
</evidence>
<comment type="caution">
    <text evidence="1">The sequence shown here is derived from an EMBL/GenBank/DDBJ whole genome shotgun (WGS) entry which is preliminary data.</text>
</comment>
<organism evidence="1 2">
    <name type="scientific">Camellia lanceoleosa</name>
    <dbReference type="NCBI Taxonomy" id="1840588"/>
    <lineage>
        <taxon>Eukaryota</taxon>
        <taxon>Viridiplantae</taxon>
        <taxon>Streptophyta</taxon>
        <taxon>Embryophyta</taxon>
        <taxon>Tracheophyta</taxon>
        <taxon>Spermatophyta</taxon>
        <taxon>Magnoliopsida</taxon>
        <taxon>eudicotyledons</taxon>
        <taxon>Gunneridae</taxon>
        <taxon>Pentapetalae</taxon>
        <taxon>asterids</taxon>
        <taxon>Ericales</taxon>
        <taxon>Theaceae</taxon>
        <taxon>Camellia</taxon>
    </lineage>
</organism>
<sequence length="534" mass="60154">MDADKKNKYWRYIPLLNAVLRGEWDSAKRFFNEKKETMLHVAVASGRSIDFVEKLVDLMPPEALALPNRTGATALHHPAWIGNTKAAVILVEKHPAPLYIFDNNKWLPLHHAADKGHEDTLSYLLSVTKDDPVSMPFAYSSGALLISKVVYSEFYDIALNLVGRYPELAMSKLDDGYYALKDMVLRPSAFPSGSHLNGWQRLIYHYVPVKLENYADQDHNRSDIENASEVITQKYMNQKLQAMLWKVFELLVKFLCEKIRSLNDSNAYESLCEDVILIATKLGIHEVVEEIIESFPEAVWTVDAENHDIFQLAVLNRCENVFNLIYRMSRYKQAMMAKIDNNGDSILHLVGRLAPNEKLSLIPSAALQMQRELQWFQEIEKFVIPYYKGLSNKNGEIPSMTFTKEHNKLVEKGEKWMKDTANSCTITAALIATIGFAAAITVPSGNEGTSGLPILSEEKAFVVFIISDAISLFTSTTSLLMFLSILTSRYAEVAALACLLVTSFVSLQFPLLVDLISSTYGPGIFGKQSDRLLY</sequence>
<proteinExistence type="predicted"/>
<gene>
    <name evidence="1" type="ORF">LOK49_LG04G00112</name>
</gene>
<accession>A0ACC0I2P0</accession>